<dbReference type="GO" id="GO:0005200">
    <property type="term" value="F:structural constituent of cytoskeleton"/>
    <property type="evidence" value="ECO:0007669"/>
    <property type="project" value="TreeGrafter"/>
</dbReference>
<evidence type="ECO:0000313" key="3">
    <source>
        <dbReference type="EMBL" id="KAK1745342.1"/>
    </source>
</evidence>
<dbReference type="Proteomes" id="UP001224775">
    <property type="component" value="Unassembled WGS sequence"/>
</dbReference>
<organism evidence="3 4">
    <name type="scientific">Skeletonema marinoi</name>
    <dbReference type="NCBI Taxonomy" id="267567"/>
    <lineage>
        <taxon>Eukaryota</taxon>
        <taxon>Sar</taxon>
        <taxon>Stramenopiles</taxon>
        <taxon>Ochrophyta</taxon>
        <taxon>Bacillariophyta</taxon>
        <taxon>Coscinodiscophyceae</taxon>
        <taxon>Thalassiosirophycidae</taxon>
        <taxon>Thalassiosirales</taxon>
        <taxon>Skeletonemataceae</taxon>
        <taxon>Skeletonema</taxon>
        <taxon>Skeletonema marinoi-dohrnii complex</taxon>
    </lineage>
</organism>
<dbReference type="PANTHER" id="PTHR47357">
    <property type="entry name" value="COP1-INTERACTIVE PROTEIN 1"/>
    <property type="match status" value="1"/>
</dbReference>
<sequence>MDGDAGEATHLVAENANLKYELETKVVECQESAAEKNRMEHELAEAKTELATLREQNDELRVTVESMDGDSGEVNQLAAEIANLKYEVEAKVAECGESTAEKNQLEAILTGVKAELTTLRDENESVRNTQRESDAQINELRATIESMDGDTGEVNELVAEVANLKYALEEKVVECGESTALKAELTTLRDENESLRLMQRDADAQINELRATVESMDGATEEVNELVAEVAQLKYEIEAKVAECGESIAEKNQLEIQLSETNAELATLREGNESLRLMQRDSDAQINELRATIESMNGDTSEVDKLVAEVAILKYELEAKVAERNDNINALQALQAKLDNAEECLNETMNVSDGDAEDALKAENYELSSKLVDLQSNLNAVESNRLDLQLVLEEKSRTIESFETQINSLNAQLLEASQLQQEMIVLRKAFEDKSQECEIFSSKVDELQAALDYAQADHVKAIKESSDQSNEQISKLQAQIADLLRDQNVTMQGMEDRLIDASNQITNLSAQCDDCRQKLEYSQTECARFTDTISKLEDEKVQLSSALESVNSALEENQKEASINNTSVDIIKEEMKSIMSQNKELIERNQVILQEKAGAVEALDIKTSEFEEEVSRCNTSVDMIKEEIESIKNQNKELIERNQALLHEKDGTFKALVAKTTELEREKKLFETSHKANSDAQQSILDLERQLQDLKITNKRLESELFETSFAADDNEALMKERDDLAQEAQALREQVNELSSQVADAFRSVEREALLARISNLEAELHANENAGDLRDELTSIQEEREQLDLDNEELLVQLGLMQQDKLEHEAARQVEIDGLREQVSSLKDKCDCLQNDLRSANSSQTEDDSNEVIERLQGEIRQLKENSATLSKDKLENEAARQVEIDGLREQVSNLKDTCDRLQNDLRSASSNQTEDNSNEVIERLQGEIRQLKATLSKDISLLKLKLADKDSEVTSIKEQMENALNEKDEEIGKLRAAEQLSYTEETNEEIEGEPFHQDQSYVKTEEEKECYSGDEDDDSLQGLLAEETDSDDFLRSQIVILAQALERAELRRAQALERIVTERKSNADIVSQLGLSVKRFYSTIRRSDGP</sequence>
<dbReference type="PANTHER" id="PTHR47357:SF1">
    <property type="entry name" value="SPINDLE POLE BODY COMPONENT 110"/>
    <property type="match status" value="1"/>
</dbReference>
<feature type="coiled-coil region" evidence="1">
    <location>
        <begin position="29"/>
        <end position="129"/>
    </location>
</feature>
<feature type="coiled-coil region" evidence="1">
    <location>
        <begin position="216"/>
        <end position="271"/>
    </location>
</feature>
<evidence type="ECO:0000256" key="2">
    <source>
        <dbReference type="SAM" id="MobiDB-lite"/>
    </source>
</evidence>
<dbReference type="GO" id="GO:0005856">
    <property type="term" value="C:cytoskeleton"/>
    <property type="evidence" value="ECO:0007669"/>
    <property type="project" value="TreeGrafter"/>
</dbReference>
<proteinExistence type="predicted"/>
<protein>
    <recommendedName>
        <fullName evidence="5">GRIP domain-containing protein</fullName>
    </recommendedName>
</protein>
<feature type="coiled-coil region" evidence="1">
    <location>
        <begin position="621"/>
        <end position="648"/>
    </location>
</feature>
<reference evidence="3" key="1">
    <citation type="submission" date="2023-06" db="EMBL/GenBank/DDBJ databases">
        <title>Survivors Of The Sea: Transcriptome response of Skeletonema marinoi to long-term dormancy.</title>
        <authorList>
            <person name="Pinder M.I.M."/>
            <person name="Kourtchenko O."/>
            <person name="Robertson E.K."/>
            <person name="Larsson T."/>
            <person name="Maumus F."/>
            <person name="Osuna-Cruz C.M."/>
            <person name="Vancaester E."/>
            <person name="Stenow R."/>
            <person name="Vandepoele K."/>
            <person name="Ploug H."/>
            <person name="Bruchert V."/>
            <person name="Godhe A."/>
            <person name="Topel M."/>
        </authorList>
    </citation>
    <scope>NUCLEOTIDE SEQUENCE</scope>
    <source>
        <strain evidence="3">R05AC</strain>
    </source>
</reference>
<feature type="region of interest" description="Disordered" evidence="2">
    <location>
        <begin position="985"/>
        <end position="1021"/>
    </location>
</feature>
<gene>
    <name evidence="3" type="ORF">QTG54_004633</name>
</gene>
<name>A0AAD8YHE6_9STRA</name>
<feature type="coiled-coil region" evidence="1">
    <location>
        <begin position="1041"/>
        <end position="1068"/>
    </location>
</feature>
<feature type="coiled-coil region" evidence="1">
    <location>
        <begin position="324"/>
        <end position="351"/>
    </location>
</feature>
<keyword evidence="4" id="KW-1185">Reference proteome</keyword>
<accession>A0AAD8YHE6</accession>
<evidence type="ECO:0000313" key="4">
    <source>
        <dbReference type="Proteomes" id="UP001224775"/>
    </source>
</evidence>
<comment type="caution">
    <text evidence="3">The sequence shown here is derived from an EMBL/GenBank/DDBJ whole genome shotgun (WGS) entry which is preliminary data.</text>
</comment>
<feature type="coiled-coil region" evidence="1">
    <location>
        <begin position="677"/>
        <end position="983"/>
    </location>
</feature>
<evidence type="ECO:0008006" key="5">
    <source>
        <dbReference type="Google" id="ProtNLM"/>
    </source>
</evidence>
<keyword evidence="1" id="KW-0175">Coiled coil</keyword>
<evidence type="ECO:0000256" key="1">
    <source>
        <dbReference type="SAM" id="Coils"/>
    </source>
</evidence>
<dbReference type="EMBL" id="JATAAI010000006">
    <property type="protein sequence ID" value="KAK1745342.1"/>
    <property type="molecule type" value="Genomic_DNA"/>
</dbReference>
<dbReference type="AlphaFoldDB" id="A0AAD8YHE6"/>
<feature type="coiled-coil region" evidence="1">
    <location>
        <begin position="392"/>
        <end position="588"/>
    </location>
</feature>